<dbReference type="AlphaFoldDB" id="A0A6D2IAJ0"/>
<comment type="caution">
    <text evidence="2">The sequence shown here is derived from an EMBL/GenBank/DDBJ whole genome shotgun (WGS) entry which is preliminary data.</text>
</comment>
<accession>A0A6D2IAJ0</accession>
<dbReference type="NCBIfam" id="TIGR01640">
    <property type="entry name" value="F_box_assoc_1"/>
    <property type="match status" value="1"/>
</dbReference>
<evidence type="ECO:0000313" key="3">
    <source>
        <dbReference type="Proteomes" id="UP000467841"/>
    </source>
</evidence>
<keyword evidence="3" id="KW-1185">Reference proteome</keyword>
<dbReference type="PANTHER" id="PTHR31111">
    <property type="entry name" value="BNAA05G37150D PROTEIN-RELATED"/>
    <property type="match status" value="1"/>
</dbReference>
<protein>
    <recommendedName>
        <fullName evidence="1">F-box domain-containing protein</fullName>
    </recommendedName>
</protein>
<feature type="domain" description="F-box" evidence="1">
    <location>
        <begin position="27"/>
        <end position="67"/>
    </location>
</feature>
<evidence type="ECO:0000259" key="1">
    <source>
        <dbReference type="SMART" id="SM00256"/>
    </source>
</evidence>
<dbReference type="InterPro" id="IPR017451">
    <property type="entry name" value="F-box-assoc_interact_dom"/>
</dbReference>
<organism evidence="2 3">
    <name type="scientific">Microthlaspi erraticum</name>
    <dbReference type="NCBI Taxonomy" id="1685480"/>
    <lineage>
        <taxon>Eukaryota</taxon>
        <taxon>Viridiplantae</taxon>
        <taxon>Streptophyta</taxon>
        <taxon>Embryophyta</taxon>
        <taxon>Tracheophyta</taxon>
        <taxon>Spermatophyta</taxon>
        <taxon>Magnoliopsida</taxon>
        <taxon>eudicotyledons</taxon>
        <taxon>Gunneridae</taxon>
        <taxon>Pentapetalae</taxon>
        <taxon>rosids</taxon>
        <taxon>malvids</taxon>
        <taxon>Brassicales</taxon>
        <taxon>Brassicaceae</taxon>
        <taxon>Coluteocarpeae</taxon>
        <taxon>Microthlaspi</taxon>
    </lineage>
</organism>
<evidence type="ECO:0000313" key="2">
    <source>
        <dbReference type="EMBL" id="CAA7023580.1"/>
    </source>
</evidence>
<dbReference type="PANTHER" id="PTHR31111:SF125">
    <property type="entry name" value="F-BOX PROTEIN CPR30-LIKE"/>
    <property type="match status" value="1"/>
</dbReference>
<dbReference type="Proteomes" id="UP000467841">
    <property type="component" value="Unassembled WGS sequence"/>
</dbReference>
<proteinExistence type="predicted"/>
<dbReference type="Pfam" id="PF00646">
    <property type="entry name" value="F-box"/>
    <property type="match status" value="1"/>
</dbReference>
<dbReference type="InterPro" id="IPR036047">
    <property type="entry name" value="F-box-like_dom_sf"/>
</dbReference>
<dbReference type="InterPro" id="IPR001810">
    <property type="entry name" value="F-box_dom"/>
</dbReference>
<dbReference type="InterPro" id="IPR013187">
    <property type="entry name" value="F-box-assoc_dom_typ3"/>
</dbReference>
<dbReference type="SMART" id="SM00256">
    <property type="entry name" value="FBOX"/>
    <property type="match status" value="1"/>
</dbReference>
<reference evidence="2" key="1">
    <citation type="submission" date="2020-01" db="EMBL/GenBank/DDBJ databases">
        <authorList>
            <person name="Mishra B."/>
        </authorList>
    </citation>
    <scope>NUCLEOTIDE SEQUENCE [LARGE SCALE GENOMIC DNA]</scope>
</reference>
<dbReference type="OrthoDB" id="687122at2759"/>
<dbReference type="Gene3D" id="1.20.1280.50">
    <property type="match status" value="1"/>
</dbReference>
<dbReference type="Pfam" id="PF08268">
    <property type="entry name" value="FBA_3"/>
    <property type="match status" value="1"/>
</dbReference>
<gene>
    <name evidence="2" type="ORF">MERR_LOCUS10815</name>
</gene>
<name>A0A6D2IAJ0_9BRAS</name>
<dbReference type="EMBL" id="CACVBM020000788">
    <property type="protein sequence ID" value="CAA7023580.1"/>
    <property type="molecule type" value="Genomic_DNA"/>
</dbReference>
<sequence length="323" mass="36616">MKTRWRQYFSRALSSSTNAKGENSETISTDLITEILLRLPGKSVARCRCVSKLWNSTLRDSELCFYSAPQGESSSSPDIRERKETALVICKPSTGQLLPLPKVKTNTSFLGFDPTDQEFKVLTITGGGFEHRVLTLGTRKLEWRRIECGIGRHCPNRNSDGICINGGVYYKAWDDHSGRVIVCFDVRLEKCRVINAAEGINLNCGALINFKGKLGVFTEESRIFELWVLEDAERHEWSKNVLPLPLSKIVAGEAMIYMVGVAGGTDEVVWWPRSVCAPFYVDYYNMERNTFKRVEIKGMEAVRDYTADMTLDYVEDVKLMEHV</sequence>
<dbReference type="SUPFAM" id="SSF81383">
    <property type="entry name" value="F-box domain"/>
    <property type="match status" value="1"/>
</dbReference>